<dbReference type="GO" id="GO:0009411">
    <property type="term" value="P:response to UV"/>
    <property type="evidence" value="ECO:0007669"/>
    <property type="project" value="InterPro"/>
</dbReference>
<dbReference type="GO" id="GO:0006289">
    <property type="term" value="P:nucleotide-excision repair"/>
    <property type="evidence" value="ECO:0007669"/>
    <property type="project" value="InterPro"/>
</dbReference>
<keyword evidence="5" id="KW-0378">Hydrolase</keyword>
<dbReference type="SUPFAM" id="SSF51658">
    <property type="entry name" value="Xylose isomerase-like"/>
    <property type="match status" value="1"/>
</dbReference>
<keyword evidence="3" id="KW-0227">DNA damage</keyword>
<dbReference type="InterPro" id="IPR004601">
    <property type="entry name" value="UvdE"/>
</dbReference>
<evidence type="ECO:0000256" key="2">
    <source>
        <dbReference type="ARBA" id="ARBA00022759"/>
    </source>
</evidence>
<dbReference type="PANTHER" id="PTHR31290">
    <property type="entry name" value="UV-DAMAGE ENDONUCLEASE"/>
    <property type="match status" value="1"/>
</dbReference>
<evidence type="ECO:0000256" key="4">
    <source>
        <dbReference type="ARBA" id="ARBA00022769"/>
    </source>
</evidence>
<organism evidence="7 8">
    <name type="scientific">Natronincola peptidivorans</name>
    <dbReference type="NCBI Taxonomy" id="426128"/>
    <lineage>
        <taxon>Bacteria</taxon>
        <taxon>Bacillati</taxon>
        <taxon>Bacillota</taxon>
        <taxon>Clostridia</taxon>
        <taxon>Peptostreptococcales</taxon>
        <taxon>Natronincolaceae</taxon>
        <taxon>Natronincola</taxon>
    </lineage>
</organism>
<gene>
    <name evidence="7" type="ORF">SAMN05660297_00297</name>
</gene>
<evidence type="ECO:0000256" key="1">
    <source>
        <dbReference type="ARBA" id="ARBA00022722"/>
    </source>
</evidence>
<keyword evidence="4" id="KW-0228">DNA excision</keyword>
<dbReference type="NCBIfam" id="TIGR00629">
    <property type="entry name" value="uvde"/>
    <property type="match status" value="1"/>
</dbReference>
<dbReference type="Pfam" id="PF03851">
    <property type="entry name" value="UvdE"/>
    <property type="match status" value="1"/>
</dbReference>
<dbReference type="GO" id="GO:0016787">
    <property type="term" value="F:hydrolase activity"/>
    <property type="evidence" value="ECO:0007669"/>
    <property type="project" value="UniProtKB-KW"/>
</dbReference>
<evidence type="ECO:0000256" key="5">
    <source>
        <dbReference type="ARBA" id="ARBA00022801"/>
    </source>
</evidence>
<dbReference type="EMBL" id="FOHU01000001">
    <property type="protein sequence ID" value="SES69996.1"/>
    <property type="molecule type" value="Genomic_DNA"/>
</dbReference>
<dbReference type="PANTHER" id="PTHR31290:SF5">
    <property type="entry name" value="UV-DAMAGE ENDONUCLEASE"/>
    <property type="match status" value="1"/>
</dbReference>
<evidence type="ECO:0000256" key="3">
    <source>
        <dbReference type="ARBA" id="ARBA00022763"/>
    </source>
</evidence>
<proteinExistence type="predicted"/>
<sequence>MVIRFGYVAIALNINEGSPNKTITYKLYSNLPDNETKLYKLKSLTKKNLDTTKRILIYNKAHNIMVYRFTSKLVPLATHPDVLKWDYITEFRELYKDIGDYIKKYNLRVSAHPDHFTLINTLNEDVLRASLEDLEYHARIFEAMDLSSNDAKLVLHVGGTYGNKLKATERFISNFKGLDTRYKDRIILENDDKSFTAKEVLEICEHLEIPMVLDIHHHWCNNNGEKLEALLPSIFNTWRNEKQPPKIHASSPKNEKNIRAHADYIEKDFLMDFINAAQNYGEDFDVMIEAKNKDLALFQLIEDLKQESKIRVINDAAVEIN</sequence>
<dbReference type="Gene3D" id="3.20.20.150">
    <property type="entry name" value="Divalent-metal-dependent TIM barrel enzymes"/>
    <property type="match status" value="1"/>
</dbReference>
<evidence type="ECO:0000256" key="6">
    <source>
        <dbReference type="ARBA" id="ARBA00023204"/>
    </source>
</evidence>
<reference evidence="7 8" key="1">
    <citation type="submission" date="2016-10" db="EMBL/GenBank/DDBJ databases">
        <authorList>
            <person name="de Groot N.N."/>
        </authorList>
    </citation>
    <scope>NUCLEOTIDE SEQUENCE [LARGE SCALE GENOMIC DNA]</scope>
    <source>
        <strain evidence="7 8">DSM 18979</strain>
    </source>
</reference>
<keyword evidence="1" id="KW-0540">Nuclease</keyword>
<dbReference type="InterPro" id="IPR036237">
    <property type="entry name" value="Xyl_isomerase-like_sf"/>
</dbReference>
<keyword evidence="6" id="KW-0234">DNA repair</keyword>
<dbReference type="STRING" id="426128.SAMN05660297_00297"/>
<keyword evidence="8" id="KW-1185">Reference proteome</keyword>
<evidence type="ECO:0000313" key="8">
    <source>
        <dbReference type="Proteomes" id="UP000199568"/>
    </source>
</evidence>
<protein>
    <submittedName>
        <fullName evidence="7">UV-damage endonuclease</fullName>
    </submittedName>
</protein>
<keyword evidence="2 7" id="KW-0255">Endonuclease</keyword>
<dbReference type="GO" id="GO:0004519">
    <property type="term" value="F:endonuclease activity"/>
    <property type="evidence" value="ECO:0007669"/>
    <property type="project" value="UniProtKB-KW"/>
</dbReference>
<dbReference type="AlphaFoldDB" id="A0A1H9YLR5"/>
<evidence type="ECO:0000313" key="7">
    <source>
        <dbReference type="EMBL" id="SES69996.1"/>
    </source>
</evidence>
<name>A0A1H9YLR5_9FIRM</name>
<dbReference type="Proteomes" id="UP000199568">
    <property type="component" value="Unassembled WGS sequence"/>
</dbReference>
<accession>A0A1H9YLR5</accession>
<dbReference type="OrthoDB" id="9782576at2"/>
<dbReference type="RefSeq" id="WP_090438210.1">
    <property type="nucleotide sequence ID" value="NZ_FOHU01000001.1"/>
</dbReference>